<dbReference type="PANTHER" id="PTHR43611:SF3">
    <property type="entry name" value="FLAVIN MONONUCLEOTIDE HYDROLASE 1, CHLOROPLATIC"/>
    <property type="match status" value="1"/>
</dbReference>
<dbReference type="PANTHER" id="PTHR43611">
    <property type="entry name" value="ALPHA-D-GLUCOSE 1-PHOSPHATE PHOSPHATASE"/>
    <property type="match status" value="1"/>
</dbReference>
<dbReference type="InterPro" id="IPR036412">
    <property type="entry name" value="HAD-like_sf"/>
</dbReference>
<sequence length="585" mass="65579">MSQSLYLGVRSSAIRIKTSEQLASIKEATRGYRAGALNPADLWIYSFGYPKTCLVSPRSSPLMDSFDTIIFDIGDVLFSWSSKTETSISSKTLRNILSSSTWMDYERGKVTEQNCYDRIGVEFSLDPAEVRKAFDQARDSLQSDDEMISLIRELKANSRGRLRVFAMSNISLPDYDVLQTKPADWSLFDRIFTSGAVGERKPHLGFYRYVLAETKADPHSTIFVDDKPENVLTARSLGLHGIIFDDRSRVTRALRNLLSDPVSRGREYLSSNAKRLQSKTDGGIVLEENFAQLLILEATGDRSLVNLIEYPRLWNFFKGKGQLTTKDFPCDLDTTSLGLTVLKHDRALVESIIDETLNYVDSDGIIQTYYDHSRPRFDPIVCCNVLSLFYSYGRGAHLKKTLAWVHEVLLNRAYLEGTRYYATAECFLFFVGRLLQRSGDADLHALLKPLLKERIQERIGVQGDSLALAMRILVCDYVGIRDEIDLRVLLPLQCEDGGWEIGWMYKYGSSGICVGNRGLTTALAIKAIECLVSPPPSPTPTLVESGLPTTAHSKSRKRRNSSIKESFSWLVNGGRLRSLSAAAAC</sequence>
<dbReference type="InterPro" id="IPR006439">
    <property type="entry name" value="HAD-SF_hydro_IA"/>
</dbReference>
<name>A0A2H3BTV4_9AGAR</name>
<evidence type="ECO:0000313" key="3">
    <source>
        <dbReference type="Proteomes" id="UP000218334"/>
    </source>
</evidence>
<dbReference type="SFLD" id="SFLDS00003">
    <property type="entry name" value="Haloacid_Dehalogenase"/>
    <property type="match status" value="1"/>
</dbReference>
<keyword evidence="3" id="KW-1185">Reference proteome</keyword>
<dbReference type="SFLD" id="SFLDG01129">
    <property type="entry name" value="C1.5:_HAD__Beta-PGM__Phosphata"/>
    <property type="match status" value="1"/>
</dbReference>
<dbReference type="SUPFAM" id="SSF56784">
    <property type="entry name" value="HAD-like"/>
    <property type="match status" value="1"/>
</dbReference>
<dbReference type="Pfam" id="PF13419">
    <property type="entry name" value="HAD_2"/>
    <property type="match status" value="1"/>
</dbReference>
<proteinExistence type="predicted"/>
<dbReference type="STRING" id="1076256.A0A2H3BTV4"/>
<dbReference type="Gene3D" id="3.40.50.1000">
    <property type="entry name" value="HAD superfamily/HAD-like"/>
    <property type="match status" value="1"/>
</dbReference>
<protein>
    <submittedName>
        <fullName evidence="2">HAD-like protein</fullName>
    </submittedName>
</protein>
<dbReference type="InterPro" id="IPR041492">
    <property type="entry name" value="HAD_2"/>
</dbReference>
<dbReference type="Proteomes" id="UP000218334">
    <property type="component" value="Unassembled WGS sequence"/>
</dbReference>
<accession>A0A2H3BTV4</accession>
<dbReference type="EMBL" id="KZ293419">
    <property type="protein sequence ID" value="PBK74321.1"/>
    <property type="molecule type" value="Genomic_DNA"/>
</dbReference>
<organism evidence="2 3">
    <name type="scientific">Armillaria solidipes</name>
    <dbReference type="NCBI Taxonomy" id="1076256"/>
    <lineage>
        <taxon>Eukaryota</taxon>
        <taxon>Fungi</taxon>
        <taxon>Dikarya</taxon>
        <taxon>Basidiomycota</taxon>
        <taxon>Agaricomycotina</taxon>
        <taxon>Agaricomycetes</taxon>
        <taxon>Agaricomycetidae</taxon>
        <taxon>Agaricales</taxon>
        <taxon>Marasmiineae</taxon>
        <taxon>Physalacriaceae</taxon>
        <taxon>Armillaria</taxon>
    </lineage>
</organism>
<evidence type="ECO:0000256" key="1">
    <source>
        <dbReference type="SAM" id="MobiDB-lite"/>
    </source>
</evidence>
<dbReference type="AlphaFoldDB" id="A0A2H3BTV4"/>
<dbReference type="GO" id="GO:0016791">
    <property type="term" value="F:phosphatase activity"/>
    <property type="evidence" value="ECO:0007669"/>
    <property type="project" value="UniProtKB-ARBA"/>
</dbReference>
<evidence type="ECO:0000313" key="2">
    <source>
        <dbReference type="EMBL" id="PBK74321.1"/>
    </source>
</evidence>
<dbReference type="InterPro" id="IPR023214">
    <property type="entry name" value="HAD_sf"/>
</dbReference>
<reference evidence="3" key="1">
    <citation type="journal article" date="2017" name="Nat. Ecol. Evol.">
        <title>Genome expansion and lineage-specific genetic innovations in the forest pathogenic fungi Armillaria.</title>
        <authorList>
            <person name="Sipos G."/>
            <person name="Prasanna A.N."/>
            <person name="Walter M.C."/>
            <person name="O'Connor E."/>
            <person name="Balint B."/>
            <person name="Krizsan K."/>
            <person name="Kiss B."/>
            <person name="Hess J."/>
            <person name="Varga T."/>
            <person name="Slot J."/>
            <person name="Riley R."/>
            <person name="Boka B."/>
            <person name="Rigling D."/>
            <person name="Barry K."/>
            <person name="Lee J."/>
            <person name="Mihaltcheva S."/>
            <person name="LaButti K."/>
            <person name="Lipzen A."/>
            <person name="Waldron R."/>
            <person name="Moloney N.M."/>
            <person name="Sperisen C."/>
            <person name="Kredics L."/>
            <person name="Vagvoelgyi C."/>
            <person name="Patrignani A."/>
            <person name="Fitzpatrick D."/>
            <person name="Nagy I."/>
            <person name="Doyle S."/>
            <person name="Anderson J.B."/>
            <person name="Grigoriev I.V."/>
            <person name="Gueldener U."/>
            <person name="Muensterkoetter M."/>
            <person name="Nagy L.G."/>
        </authorList>
    </citation>
    <scope>NUCLEOTIDE SEQUENCE [LARGE SCALE GENOMIC DNA]</scope>
    <source>
        <strain evidence="3">28-4</strain>
    </source>
</reference>
<gene>
    <name evidence="2" type="ORF">ARMSODRAFT_951950</name>
</gene>
<dbReference type="NCBIfam" id="TIGR01509">
    <property type="entry name" value="HAD-SF-IA-v3"/>
    <property type="match status" value="1"/>
</dbReference>
<feature type="region of interest" description="Disordered" evidence="1">
    <location>
        <begin position="537"/>
        <end position="559"/>
    </location>
</feature>